<organism evidence="3 4">
    <name type="scientific">Entamoeba invadens IP1</name>
    <dbReference type="NCBI Taxonomy" id="370355"/>
    <lineage>
        <taxon>Eukaryota</taxon>
        <taxon>Amoebozoa</taxon>
        <taxon>Evosea</taxon>
        <taxon>Archamoebae</taxon>
        <taxon>Mastigamoebida</taxon>
        <taxon>Entamoebidae</taxon>
        <taxon>Entamoeba</taxon>
    </lineage>
</organism>
<dbReference type="SUPFAM" id="SSF54928">
    <property type="entry name" value="RNA-binding domain, RBD"/>
    <property type="match status" value="1"/>
</dbReference>
<dbReference type="AlphaFoldDB" id="A0A0A1U6E1"/>
<dbReference type="VEuPathDB" id="AmoebaDB:EIN_229830"/>
<gene>
    <name evidence="3" type="ORF">EIN_229830</name>
</gene>
<evidence type="ECO:0000313" key="3">
    <source>
        <dbReference type="EMBL" id="ELP88450.1"/>
    </source>
</evidence>
<dbReference type="SMART" id="SM00360">
    <property type="entry name" value="RRM"/>
    <property type="match status" value="1"/>
</dbReference>
<dbReference type="EMBL" id="KB206756">
    <property type="protein sequence ID" value="ELP88450.1"/>
    <property type="molecule type" value="Genomic_DNA"/>
</dbReference>
<keyword evidence="4" id="KW-1185">Reference proteome</keyword>
<evidence type="ECO:0000259" key="2">
    <source>
        <dbReference type="PROSITE" id="PS50102"/>
    </source>
</evidence>
<dbReference type="Proteomes" id="UP000014680">
    <property type="component" value="Unassembled WGS sequence"/>
</dbReference>
<dbReference type="InterPro" id="IPR000504">
    <property type="entry name" value="RRM_dom"/>
</dbReference>
<sequence length="197" mass="22063">MASTNTIVINSICPETKEEDLQRLFGLAGEIEKVVIDHETSSAKVVYKTADSAQKALLLNGALMNGSNVVVDMEHLPEKVITEEEVVQIASKWASLNDIVERLKSIDEKTHFTEYCVLCYILALSKSEDIYHNFHPIQSITNGLNHVDDKMNISGFICLCDDKIRELLRKFNPRQVPQVEQQVQTAPAEIQPKPVSA</sequence>
<dbReference type="GeneID" id="14887089"/>
<reference evidence="3 4" key="1">
    <citation type="submission" date="2012-10" db="EMBL/GenBank/DDBJ databases">
        <authorList>
            <person name="Zafar N."/>
            <person name="Inman J."/>
            <person name="Hall N."/>
            <person name="Lorenzi H."/>
            <person name="Caler E."/>
        </authorList>
    </citation>
    <scope>NUCLEOTIDE SEQUENCE [LARGE SCALE GENOMIC DNA]</scope>
    <source>
        <strain evidence="3 4">IP1</strain>
    </source>
</reference>
<evidence type="ECO:0000313" key="4">
    <source>
        <dbReference type="Proteomes" id="UP000014680"/>
    </source>
</evidence>
<dbReference type="Pfam" id="PF00076">
    <property type="entry name" value="RRM_1"/>
    <property type="match status" value="1"/>
</dbReference>
<dbReference type="KEGG" id="eiv:EIN_229830"/>
<protein>
    <recommendedName>
        <fullName evidence="2">RRM domain-containing protein</fullName>
    </recommendedName>
</protein>
<dbReference type="InterPro" id="IPR012677">
    <property type="entry name" value="Nucleotide-bd_a/b_plait_sf"/>
</dbReference>
<evidence type="ECO:0000256" key="1">
    <source>
        <dbReference type="PROSITE-ProRule" id="PRU00176"/>
    </source>
</evidence>
<dbReference type="OrthoDB" id="7763451at2759"/>
<name>A0A0A1U6E1_ENTIV</name>
<dbReference type="PROSITE" id="PS50102">
    <property type="entry name" value="RRM"/>
    <property type="match status" value="1"/>
</dbReference>
<keyword evidence="1" id="KW-0694">RNA-binding</keyword>
<dbReference type="Gene3D" id="3.30.70.330">
    <property type="match status" value="1"/>
</dbReference>
<accession>A0A0A1U6E1</accession>
<dbReference type="RefSeq" id="XP_004255221.1">
    <property type="nucleotide sequence ID" value="XM_004255173.1"/>
</dbReference>
<dbReference type="InterPro" id="IPR035979">
    <property type="entry name" value="RBD_domain_sf"/>
</dbReference>
<feature type="domain" description="RRM" evidence="2">
    <location>
        <begin position="5"/>
        <end position="76"/>
    </location>
</feature>
<dbReference type="CDD" id="cd00590">
    <property type="entry name" value="RRM_SF"/>
    <property type="match status" value="1"/>
</dbReference>
<dbReference type="GO" id="GO:0003723">
    <property type="term" value="F:RNA binding"/>
    <property type="evidence" value="ECO:0007669"/>
    <property type="project" value="UniProtKB-UniRule"/>
</dbReference>
<proteinExistence type="predicted"/>